<dbReference type="Pfam" id="PF00149">
    <property type="entry name" value="Metallophos"/>
    <property type="match status" value="1"/>
</dbReference>
<dbReference type="InterPro" id="IPR004843">
    <property type="entry name" value="Calcineurin-like_PHP"/>
</dbReference>
<dbReference type="InterPro" id="IPR032285">
    <property type="entry name" value="Metallophos_N"/>
</dbReference>
<dbReference type="Gene3D" id="3.60.21.10">
    <property type="match status" value="1"/>
</dbReference>
<dbReference type="EMBL" id="FOIR01000002">
    <property type="protein sequence ID" value="SEW20785.1"/>
    <property type="molecule type" value="Genomic_DNA"/>
</dbReference>
<dbReference type="AlphaFoldDB" id="A0A1I0Q1N0"/>
<evidence type="ECO:0000313" key="4">
    <source>
        <dbReference type="EMBL" id="SEW20785.1"/>
    </source>
</evidence>
<gene>
    <name evidence="4" type="ORF">SAMN05216290_1924</name>
</gene>
<dbReference type="InterPro" id="IPR032288">
    <property type="entry name" value="Metallophos_C"/>
</dbReference>
<dbReference type="Proteomes" id="UP000199437">
    <property type="component" value="Unassembled WGS sequence"/>
</dbReference>
<feature type="domain" description="Calcineurin-like phosphoesterase N-terminal" evidence="3">
    <location>
        <begin position="75"/>
        <end position="136"/>
    </location>
</feature>
<evidence type="ECO:0000259" key="2">
    <source>
        <dbReference type="Pfam" id="PF16370"/>
    </source>
</evidence>
<sequence length="562" mass="64636">MIDYSHNNQTTNGAKKATTVVMTRLKLNLNTRSLQLAIIAIFFNLNLLTSNLAYSQVISGTVYEDKNHNQRFDENEDIGLSNILVSNGKDIVATDKDGTYSIKVNDGDIVFVIKPSDYTFAQRTNNTPLFYYAHKPAGSVPSLKYETTPPTPAKPAKVNFPLYFSPSNGRFKFLVFGDPQPYNDKQLNWYKESIVENLQMRDSVLFGLSLGDLVGDKLEMLRPYADITSKVGLPWYNVMGNHDMNLDAKEDEHSDETFEAIFGPTNYSFNYGKAHIIILDDILYPDPRDGKGYWGGFRNEQMEFLKNDLERVPKDHLVIIAFHIPLFHKNSPKFDQKRKDELFKLLKPFDNRLILSAHTHKQQQFYYGKADNWNGTKELHEFNVGTTCGDWFSGTYDENGWPYATMRDGTPRGYVFMEIDGNQYSADYQVYNKTPEYQFSVFMPKVISKFHSKARCVVNLFMGGKHSQVTYKIDDKNWHKMNQVEETDINYYLDVYSWDEATIHPFGKRPSNPEVTDHIWAARLPENLSIGEHTITIKTIDDFGKTSVQTHSFSVQPKNLKD</sequence>
<evidence type="ECO:0000313" key="5">
    <source>
        <dbReference type="Proteomes" id="UP000199437"/>
    </source>
</evidence>
<accession>A0A1I0Q1N0</accession>
<dbReference type="Pfam" id="PF16371">
    <property type="entry name" value="MetallophosN"/>
    <property type="match status" value="1"/>
</dbReference>
<dbReference type="PANTHER" id="PTHR43143:SF6">
    <property type="entry name" value="BLL3016 PROTEIN"/>
    <property type="match status" value="1"/>
</dbReference>
<protein>
    <submittedName>
        <fullName evidence="4">Calcineurin-like phosphoesterase</fullName>
    </submittedName>
</protein>
<dbReference type="PANTHER" id="PTHR43143">
    <property type="entry name" value="METALLOPHOSPHOESTERASE, CALCINEURIN SUPERFAMILY"/>
    <property type="match status" value="1"/>
</dbReference>
<organism evidence="4 5">
    <name type="scientific">Roseivirga pacifica</name>
    <dbReference type="NCBI Taxonomy" id="1267423"/>
    <lineage>
        <taxon>Bacteria</taxon>
        <taxon>Pseudomonadati</taxon>
        <taxon>Bacteroidota</taxon>
        <taxon>Cytophagia</taxon>
        <taxon>Cytophagales</taxon>
        <taxon>Roseivirgaceae</taxon>
        <taxon>Roseivirga</taxon>
    </lineage>
</organism>
<reference evidence="5" key="1">
    <citation type="submission" date="2016-10" db="EMBL/GenBank/DDBJ databases">
        <authorList>
            <person name="Varghese N."/>
            <person name="Submissions S."/>
        </authorList>
    </citation>
    <scope>NUCLEOTIDE SEQUENCE [LARGE SCALE GENOMIC DNA]</scope>
    <source>
        <strain evidence="5">CGMCC 1.12402</strain>
    </source>
</reference>
<dbReference type="GO" id="GO:0016787">
    <property type="term" value="F:hydrolase activity"/>
    <property type="evidence" value="ECO:0007669"/>
    <property type="project" value="InterPro"/>
</dbReference>
<dbReference type="STRING" id="1267423.SAMN05216290_1924"/>
<proteinExistence type="predicted"/>
<name>A0A1I0Q1N0_9BACT</name>
<feature type="domain" description="Calcineurin-like phosphoesterase" evidence="1">
    <location>
        <begin position="171"/>
        <end position="361"/>
    </location>
</feature>
<dbReference type="SUPFAM" id="SSF56300">
    <property type="entry name" value="Metallo-dependent phosphatases"/>
    <property type="match status" value="1"/>
</dbReference>
<dbReference type="Pfam" id="PF16370">
    <property type="entry name" value="MetallophosC"/>
    <property type="match status" value="1"/>
</dbReference>
<dbReference type="InterPro" id="IPR029052">
    <property type="entry name" value="Metallo-depent_PP-like"/>
</dbReference>
<dbReference type="InterPro" id="IPR051918">
    <property type="entry name" value="STPP_CPPED1"/>
</dbReference>
<evidence type="ECO:0000259" key="1">
    <source>
        <dbReference type="Pfam" id="PF00149"/>
    </source>
</evidence>
<evidence type="ECO:0000259" key="3">
    <source>
        <dbReference type="Pfam" id="PF16371"/>
    </source>
</evidence>
<keyword evidence="5" id="KW-1185">Reference proteome</keyword>
<feature type="domain" description="Calcineurin-like phosphoesterase C-terminal" evidence="2">
    <location>
        <begin position="381"/>
        <end position="546"/>
    </location>
</feature>